<accession>A0A564Y0W4</accession>
<feature type="non-terminal residue" evidence="1">
    <location>
        <position position="1"/>
    </location>
</feature>
<reference evidence="1 2" key="1">
    <citation type="submission" date="2019-07" db="EMBL/GenBank/DDBJ databases">
        <authorList>
            <person name="Jastrzebski P J."/>
            <person name="Paukszto L."/>
            <person name="Jastrzebski P J."/>
        </authorList>
    </citation>
    <scope>NUCLEOTIDE SEQUENCE [LARGE SCALE GENOMIC DNA]</scope>
    <source>
        <strain evidence="1 2">WMS-il1</strain>
    </source>
</reference>
<keyword evidence="2" id="KW-1185">Reference proteome</keyword>
<gene>
    <name evidence="1" type="ORF">WMSIL1_LOCUS1259</name>
</gene>
<evidence type="ECO:0000313" key="1">
    <source>
        <dbReference type="EMBL" id="VUZ40153.1"/>
    </source>
</evidence>
<name>A0A564Y0W4_HYMDI</name>
<dbReference type="Proteomes" id="UP000321570">
    <property type="component" value="Unassembled WGS sequence"/>
</dbReference>
<organism evidence="1 2">
    <name type="scientific">Hymenolepis diminuta</name>
    <name type="common">Rat tapeworm</name>
    <dbReference type="NCBI Taxonomy" id="6216"/>
    <lineage>
        <taxon>Eukaryota</taxon>
        <taxon>Metazoa</taxon>
        <taxon>Spiralia</taxon>
        <taxon>Lophotrochozoa</taxon>
        <taxon>Platyhelminthes</taxon>
        <taxon>Cestoda</taxon>
        <taxon>Eucestoda</taxon>
        <taxon>Cyclophyllidea</taxon>
        <taxon>Hymenolepididae</taxon>
        <taxon>Hymenolepis</taxon>
    </lineage>
</organism>
<sequence>SDKIALGDLSNEHVNFYINCDSGITQQKSGVLSHVKLVGRISSENVFQNVSTPRNYPFECWLCNEMHFAQLRLDKSYKLSGN</sequence>
<dbReference type="AlphaFoldDB" id="A0A564Y0W4"/>
<proteinExistence type="predicted"/>
<evidence type="ECO:0000313" key="2">
    <source>
        <dbReference type="Proteomes" id="UP000321570"/>
    </source>
</evidence>
<dbReference type="EMBL" id="CABIJS010000030">
    <property type="protein sequence ID" value="VUZ40153.1"/>
    <property type="molecule type" value="Genomic_DNA"/>
</dbReference>
<protein>
    <submittedName>
        <fullName evidence="1">Uncharacterized protein</fullName>
    </submittedName>
</protein>